<dbReference type="InterPro" id="IPR000160">
    <property type="entry name" value="GGDEF_dom"/>
</dbReference>
<feature type="transmembrane region" description="Helical" evidence="1">
    <location>
        <begin position="46"/>
        <end position="62"/>
    </location>
</feature>
<dbReference type="Gene3D" id="3.20.20.450">
    <property type="entry name" value="EAL domain"/>
    <property type="match status" value="1"/>
</dbReference>
<dbReference type="KEGG" id="ant:Arnit_0637"/>
<dbReference type="EMBL" id="CP001999">
    <property type="protein sequence ID" value="ADG92302.1"/>
    <property type="molecule type" value="Genomic_DNA"/>
</dbReference>
<dbReference type="Proteomes" id="UP000000939">
    <property type="component" value="Chromosome"/>
</dbReference>
<keyword evidence="1" id="KW-0812">Transmembrane</keyword>
<evidence type="ECO:0000259" key="3">
    <source>
        <dbReference type="PROSITE" id="PS50887"/>
    </source>
</evidence>
<dbReference type="InterPro" id="IPR001633">
    <property type="entry name" value="EAL_dom"/>
</dbReference>
<keyword evidence="1" id="KW-0472">Membrane</keyword>
<dbReference type="RefSeq" id="WP_013134447.1">
    <property type="nucleotide sequence ID" value="NC_014166.1"/>
</dbReference>
<dbReference type="SMART" id="SM00267">
    <property type="entry name" value="GGDEF"/>
    <property type="match status" value="1"/>
</dbReference>
<dbReference type="eggNOG" id="COG2199">
    <property type="taxonomic scope" value="Bacteria"/>
</dbReference>
<feature type="domain" description="GGDEF" evidence="3">
    <location>
        <begin position="100"/>
        <end position="232"/>
    </location>
</feature>
<dbReference type="PANTHER" id="PTHR33121:SF79">
    <property type="entry name" value="CYCLIC DI-GMP PHOSPHODIESTERASE PDED-RELATED"/>
    <property type="match status" value="1"/>
</dbReference>
<evidence type="ECO:0000313" key="4">
    <source>
        <dbReference type="EMBL" id="ADG92302.1"/>
    </source>
</evidence>
<dbReference type="InterPro" id="IPR035919">
    <property type="entry name" value="EAL_sf"/>
</dbReference>
<keyword evidence="1" id="KW-1133">Transmembrane helix</keyword>
<reference evidence="4 5" key="1">
    <citation type="journal article" date="2010" name="Stand. Genomic Sci.">
        <title>Complete genome sequence of Arcobacter nitrofigilis type strain (CI).</title>
        <authorList>
            <person name="Pati A."/>
            <person name="Gronow S."/>
            <person name="Lapidus A."/>
            <person name="Copeland A."/>
            <person name="Glavina Del Rio T."/>
            <person name="Nolan M."/>
            <person name="Lucas S."/>
            <person name="Tice H."/>
            <person name="Cheng J.F."/>
            <person name="Han C."/>
            <person name="Chertkov O."/>
            <person name="Bruce D."/>
            <person name="Tapia R."/>
            <person name="Goodwin L."/>
            <person name="Pitluck S."/>
            <person name="Liolios K."/>
            <person name="Ivanova N."/>
            <person name="Mavromatis K."/>
            <person name="Chen A."/>
            <person name="Palaniappan K."/>
            <person name="Land M."/>
            <person name="Hauser L."/>
            <person name="Chang Y.J."/>
            <person name="Jeffries C.D."/>
            <person name="Detter J.C."/>
            <person name="Rohde M."/>
            <person name="Goker M."/>
            <person name="Bristow J."/>
            <person name="Eisen J.A."/>
            <person name="Markowitz V."/>
            <person name="Hugenholtz P."/>
            <person name="Klenk H.P."/>
            <person name="Kyrpides N.C."/>
        </authorList>
    </citation>
    <scope>NUCLEOTIDE SEQUENCE [LARGE SCALE GENOMIC DNA]</scope>
    <source>
        <strain evidence="5">ATCC 33309 / DSM 7299 / CCUG 15893 / LMG 7604 / NCTC 12251 / CI</strain>
    </source>
</reference>
<name>D5V269_ARCNC</name>
<dbReference type="CDD" id="cd01948">
    <property type="entry name" value="EAL"/>
    <property type="match status" value="1"/>
</dbReference>
<dbReference type="GO" id="GO:0071111">
    <property type="term" value="F:cyclic-guanylate-specific phosphodiesterase activity"/>
    <property type="evidence" value="ECO:0007669"/>
    <property type="project" value="InterPro"/>
</dbReference>
<dbReference type="SUPFAM" id="SSF55073">
    <property type="entry name" value="Nucleotide cyclase"/>
    <property type="match status" value="1"/>
</dbReference>
<protein>
    <submittedName>
        <fullName evidence="4">Diguanylate cyclase/phosphodiesterase</fullName>
    </submittedName>
</protein>
<proteinExistence type="predicted"/>
<dbReference type="PANTHER" id="PTHR33121">
    <property type="entry name" value="CYCLIC DI-GMP PHOSPHODIESTERASE PDEF"/>
    <property type="match status" value="1"/>
</dbReference>
<dbReference type="InterPro" id="IPR050706">
    <property type="entry name" value="Cyclic-di-GMP_PDE-like"/>
</dbReference>
<dbReference type="Gene3D" id="3.30.70.270">
    <property type="match status" value="1"/>
</dbReference>
<dbReference type="PROSITE" id="PS50887">
    <property type="entry name" value="GGDEF"/>
    <property type="match status" value="1"/>
</dbReference>
<feature type="transmembrane region" description="Helical" evidence="1">
    <location>
        <begin position="9"/>
        <end position="34"/>
    </location>
</feature>
<dbReference type="Pfam" id="PF00990">
    <property type="entry name" value="GGDEF"/>
    <property type="match status" value="1"/>
</dbReference>
<evidence type="ECO:0000259" key="2">
    <source>
        <dbReference type="PROSITE" id="PS50883"/>
    </source>
</evidence>
<dbReference type="STRING" id="572480.Arnit_0637"/>
<dbReference type="HOGENOM" id="CLU_000445_70_50_7"/>
<feature type="domain" description="EAL" evidence="2">
    <location>
        <begin position="233"/>
        <end position="477"/>
    </location>
</feature>
<keyword evidence="5" id="KW-1185">Reference proteome</keyword>
<dbReference type="eggNOG" id="COG2200">
    <property type="taxonomic scope" value="Bacteria"/>
</dbReference>
<accession>D5V269</accession>
<dbReference type="InterPro" id="IPR043128">
    <property type="entry name" value="Rev_trsase/Diguanyl_cyclase"/>
</dbReference>
<sequence length="477" mass="56264">MIKKYSDEIILILLILTISPLLIKLDLFENIYLFTQTYEKYGLDEFFLIFISILIALSLYALKKVNDLKRVKKELIAINEIDSLTKLKNRNAFLKVNESEYKYVVLLNVIDFGVFNKYLGFKKADKLLVMIAKELDLIVKENLQVKLFRIYGDEFAFYCNESNIEHSIKRIKNLFEKKSFLIDKNEFTIHLNLAYSEKAPKYLTALSALKYARNSIHKSIYHYNEDIDINSDSLEMLTTLENGFKDKRVIPVYQAIYDNKNKMTYKYEALVRIKEKNILLSPYLFIDVAKKFKLYHKITKDIFEHTFKDFEYLTDEFSINLSYIDIINHHTNEFIFKMLDSYPNVAKRLTIEFLETENIMDYEFLIQFTDQLRQYGTKVALDDFGSGYSNWNNILKLKPDYLKIDGSLIQNLLNNQNNINIIKLIVEFSKINGIKTVAEFVDNEKLAQLIIDLGIDYSQGYLYAQPKEKHLIWKTNT</sequence>
<dbReference type="PROSITE" id="PS50883">
    <property type="entry name" value="EAL"/>
    <property type="match status" value="1"/>
</dbReference>
<dbReference type="InterPro" id="IPR029787">
    <property type="entry name" value="Nucleotide_cyclase"/>
</dbReference>
<dbReference type="Pfam" id="PF00563">
    <property type="entry name" value="EAL"/>
    <property type="match status" value="1"/>
</dbReference>
<dbReference type="OrthoDB" id="9790732at2"/>
<evidence type="ECO:0000313" key="5">
    <source>
        <dbReference type="Proteomes" id="UP000000939"/>
    </source>
</evidence>
<organism evidence="4 5">
    <name type="scientific">Arcobacter nitrofigilis (strain ATCC 33309 / DSM 7299 / CCUG 15893 / LMG 7604 / NCTC 12251 / CI)</name>
    <name type="common">Campylobacter nitrofigilis</name>
    <dbReference type="NCBI Taxonomy" id="572480"/>
    <lineage>
        <taxon>Bacteria</taxon>
        <taxon>Pseudomonadati</taxon>
        <taxon>Campylobacterota</taxon>
        <taxon>Epsilonproteobacteria</taxon>
        <taxon>Campylobacterales</taxon>
        <taxon>Arcobacteraceae</taxon>
        <taxon>Arcobacter</taxon>
    </lineage>
</organism>
<dbReference type="SUPFAM" id="SSF141868">
    <property type="entry name" value="EAL domain-like"/>
    <property type="match status" value="1"/>
</dbReference>
<evidence type="ECO:0000256" key="1">
    <source>
        <dbReference type="SAM" id="Phobius"/>
    </source>
</evidence>
<dbReference type="AlphaFoldDB" id="D5V269"/>
<dbReference type="SMART" id="SM00052">
    <property type="entry name" value="EAL"/>
    <property type="match status" value="1"/>
</dbReference>
<gene>
    <name evidence="4" type="ordered locus">Arnit_0637</name>
</gene>